<feature type="coiled-coil region" evidence="1">
    <location>
        <begin position="69"/>
        <end position="250"/>
    </location>
</feature>
<evidence type="ECO:0000256" key="2">
    <source>
        <dbReference type="SAM" id="MobiDB-lite"/>
    </source>
</evidence>
<sequence length="428" mass="49472">MDISDLSSKFMSTDLENSTIQKQRKELQLLIAELKDRDKELNDLVSLQQRQLLAWENDRQKILTLEQKCARLESDLQKRNNIIKSLTKRIKLLEDQHQGRRANLENTQQQLQEISLLASEANNHCQDLEEKNRRLNESVLELSSQIGKLQAREEELSTLLKLKDKDIIEATDHISEFTSRFRDLETELRKARHRETAMMREAQDLTPRLKGLKTEVHKLKDEISQKTMENNEQREEIIRLKQESAYLQAELVFAAEREKRKEQLLQLAKSKQDRTYIELQNLHQIYTKQQHDLQFLHLNLEANDKVKAEADASGPLNLSSLVSGEKDDFLGSSESVHSNFLSDLKAPLMHSSLKDSGPFKRQKSVCSPTVKLQRLLVESRQLVADIELGKILSTPYSGSSQVYIAEHPHQPNIPESDSTKHKKSDSTW</sequence>
<evidence type="ECO:0000256" key="1">
    <source>
        <dbReference type="SAM" id="Coils"/>
    </source>
</evidence>
<gene>
    <name evidence="3" type="ORF">GDO54_014108</name>
</gene>
<dbReference type="Gene3D" id="1.20.120.330">
    <property type="entry name" value="Nucleotidyltransferases domain 2"/>
    <property type="match status" value="1"/>
</dbReference>
<name>A0AAV3ALZ2_PYXAD</name>
<accession>A0AAV3ALZ2</accession>
<evidence type="ECO:0008006" key="5">
    <source>
        <dbReference type="Google" id="ProtNLM"/>
    </source>
</evidence>
<evidence type="ECO:0000313" key="4">
    <source>
        <dbReference type="Proteomes" id="UP001181693"/>
    </source>
</evidence>
<keyword evidence="1" id="KW-0175">Coiled coil</keyword>
<dbReference type="SUPFAM" id="SSF57997">
    <property type="entry name" value="Tropomyosin"/>
    <property type="match status" value="1"/>
</dbReference>
<dbReference type="Proteomes" id="UP001181693">
    <property type="component" value="Unassembled WGS sequence"/>
</dbReference>
<proteinExistence type="predicted"/>
<reference evidence="3" key="1">
    <citation type="thesis" date="2020" institute="ProQuest LLC" country="789 East Eisenhower Parkway, Ann Arbor, MI, USA">
        <title>Comparative Genomics and Chromosome Evolution.</title>
        <authorList>
            <person name="Mudd A.B."/>
        </authorList>
    </citation>
    <scope>NUCLEOTIDE SEQUENCE</scope>
    <source>
        <strain evidence="3">1538</strain>
        <tissue evidence="3">Blood</tissue>
    </source>
</reference>
<dbReference type="AlphaFoldDB" id="A0AAV3ALZ2"/>
<protein>
    <recommendedName>
        <fullName evidence="5">Coiled-coil domain-containing protein 62</fullName>
    </recommendedName>
</protein>
<comment type="caution">
    <text evidence="3">The sequence shown here is derived from an EMBL/GenBank/DDBJ whole genome shotgun (WGS) entry which is preliminary data.</text>
</comment>
<feature type="region of interest" description="Disordered" evidence="2">
    <location>
        <begin position="405"/>
        <end position="428"/>
    </location>
</feature>
<organism evidence="3 4">
    <name type="scientific">Pyxicephalus adspersus</name>
    <name type="common">African bullfrog</name>
    <dbReference type="NCBI Taxonomy" id="30357"/>
    <lineage>
        <taxon>Eukaryota</taxon>
        <taxon>Metazoa</taxon>
        <taxon>Chordata</taxon>
        <taxon>Craniata</taxon>
        <taxon>Vertebrata</taxon>
        <taxon>Euteleostomi</taxon>
        <taxon>Amphibia</taxon>
        <taxon>Batrachia</taxon>
        <taxon>Anura</taxon>
        <taxon>Neobatrachia</taxon>
        <taxon>Ranoidea</taxon>
        <taxon>Pyxicephalidae</taxon>
        <taxon>Pyxicephalinae</taxon>
        <taxon>Pyxicephalus</taxon>
    </lineage>
</organism>
<feature type="coiled-coil region" evidence="1">
    <location>
        <begin position="17"/>
        <end position="44"/>
    </location>
</feature>
<keyword evidence="4" id="KW-1185">Reference proteome</keyword>
<evidence type="ECO:0000313" key="3">
    <source>
        <dbReference type="EMBL" id="DBA23168.1"/>
    </source>
</evidence>
<dbReference type="EMBL" id="DYDO01000006">
    <property type="protein sequence ID" value="DBA23168.1"/>
    <property type="molecule type" value="Genomic_DNA"/>
</dbReference>